<protein>
    <submittedName>
        <fullName evidence="1">Uncharacterized protein</fullName>
    </submittedName>
</protein>
<gene>
    <name evidence="1" type="ORF">BV22DRAFT_1032581</name>
</gene>
<name>A0ACB8BLE8_9AGAM</name>
<evidence type="ECO:0000313" key="2">
    <source>
        <dbReference type="Proteomes" id="UP000790709"/>
    </source>
</evidence>
<comment type="caution">
    <text evidence="1">The sequence shown here is derived from an EMBL/GenBank/DDBJ whole genome shotgun (WGS) entry which is preliminary data.</text>
</comment>
<proteinExistence type="predicted"/>
<reference evidence="1" key="1">
    <citation type="journal article" date="2021" name="New Phytol.">
        <title>Evolutionary innovations through gain and loss of genes in the ectomycorrhizal Boletales.</title>
        <authorList>
            <person name="Wu G."/>
            <person name="Miyauchi S."/>
            <person name="Morin E."/>
            <person name="Kuo A."/>
            <person name="Drula E."/>
            <person name="Varga T."/>
            <person name="Kohler A."/>
            <person name="Feng B."/>
            <person name="Cao Y."/>
            <person name="Lipzen A."/>
            <person name="Daum C."/>
            <person name="Hundley H."/>
            <person name="Pangilinan J."/>
            <person name="Johnson J."/>
            <person name="Barry K."/>
            <person name="LaButti K."/>
            <person name="Ng V."/>
            <person name="Ahrendt S."/>
            <person name="Min B."/>
            <person name="Choi I.G."/>
            <person name="Park H."/>
            <person name="Plett J.M."/>
            <person name="Magnuson J."/>
            <person name="Spatafora J.W."/>
            <person name="Nagy L.G."/>
            <person name="Henrissat B."/>
            <person name="Grigoriev I.V."/>
            <person name="Yang Z.L."/>
            <person name="Xu J."/>
            <person name="Martin F.M."/>
        </authorList>
    </citation>
    <scope>NUCLEOTIDE SEQUENCE</scope>
    <source>
        <strain evidence="1">KUC20120723A-06</strain>
    </source>
</reference>
<dbReference type="Proteomes" id="UP000790709">
    <property type="component" value="Unassembled WGS sequence"/>
</dbReference>
<accession>A0ACB8BLE8</accession>
<sequence length="80" mass="9249">MPPDTFSSDKYYVNWVVHARWSVTSPLIPAPRCPYSKRRPQSFTCPLDEEAQNEACGPLKVRQWFVIFAMVITGFISRVQ</sequence>
<evidence type="ECO:0000313" key="1">
    <source>
        <dbReference type="EMBL" id="KAH7926715.1"/>
    </source>
</evidence>
<organism evidence="1 2">
    <name type="scientific">Leucogyrophana mollusca</name>
    <dbReference type="NCBI Taxonomy" id="85980"/>
    <lineage>
        <taxon>Eukaryota</taxon>
        <taxon>Fungi</taxon>
        <taxon>Dikarya</taxon>
        <taxon>Basidiomycota</taxon>
        <taxon>Agaricomycotina</taxon>
        <taxon>Agaricomycetes</taxon>
        <taxon>Agaricomycetidae</taxon>
        <taxon>Boletales</taxon>
        <taxon>Boletales incertae sedis</taxon>
        <taxon>Leucogyrophana</taxon>
    </lineage>
</organism>
<keyword evidence="2" id="KW-1185">Reference proteome</keyword>
<dbReference type="EMBL" id="MU266378">
    <property type="protein sequence ID" value="KAH7926715.1"/>
    <property type="molecule type" value="Genomic_DNA"/>
</dbReference>